<proteinExistence type="inferred from homology"/>
<evidence type="ECO:0000259" key="9">
    <source>
        <dbReference type="Pfam" id="PF01850"/>
    </source>
</evidence>
<keyword evidence="11" id="KW-1185">Reference proteome</keyword>
<name>A0ABW5AGN4_9BRAD</name>
<dbReference type="PANTHER" id="PTHR33653:SF1">
    <property type="entry name" value="RIBONUCLEASE VAPC2"/>
    <property type="match status" value="1"/>
</dbReference>
<evidence type="ECO:0000256" key="8">
    <source>
        <dbReference type="HAMAP-Rule" id="MF_00265"/>
    </source>
</evidence>
<dbReference type="Proteomes" id="UP001597314">
    <property type="component" value="Unassembled WGS sequence"/>
</dbReference>
<comment type="caution">
    <text evidence="10">The sequence shown here is derived from an EMBL/GenBank/DDBJ whole genome shotgun (WGS) entry which is preliminary data.</text>
</comment>
<keyword evidence="8" id="KW-0800">Toxin</keyword>
<dbReference type="InterPro" id="IPR022907">
    <property type="entry name" value="VapC_family"/>
</dbReference>
<dbReference type="InterPro" id="IPR029060">
    <property type="entry name" value="PIN-like_dom_sf"/>
</dbReference>
<dbReference type="HAMAP" id="MF_00265">
    <property type="entry name" value="VapC_Nob1"/>
    <property type="match status" value="1"/>
</dbReference>
<evidence type="ECO:0000256" key="1">
    <source>
        <dbReference type="ARBA" id="ARBA00001946"/>
    </source>
</evidence>
<dbReference type="InterPro" id="IPR050556">
    <property type="entry name" value="Type_II_TA_system_RNase"/>
</dbReference>
<comment type="similarity">
    <text evidence="7 8">Belongs to the PINc/VapC protein family.</text>
</comment>
<evidence type="ECO:0000256" key="3">
    <source>
        <dbReference type="ARBA" id="ARBA00022722"/>
    </source>
</evidence>
<keyword evidence="2 8" id="KW-1277">Toxin-antitoxin system</keyword>
<dbReference type="Pfam" id="PF01850">
    <property type="entry name" value="PIN"/>
    <property type="match status" value="1"/>
</dbReference>
<keyword evidence="6 8" id="KW-0460">Magnesium</keyword>
<evidence type="ECO:0000256" key="2">
    <source>
        <dbReference type="ARBA" id="ARBA00022649"/>
    </source>
</evidence>
<feature type="binding site" evidence="8">
    <location>
        <position position="99"/>
    </location>
    <ligand>
        <name>Mg(2+)</name>
        <dbReference type="ChEBI" id="CHEBI:18420"/>
    </ligand>
</feature>
<dbReference type="InterPro" id="IPR002716">
    <property type="entry name" value="PIN_dom"/>
</dbReference>
<evidence type="ECO:0000256" key="5">
    <source>
        <dbReference type="ARBA" id="ARBA00022801"/>
    </source>
</evidence>
<evidence type="ECO:0000313" key="11">
    <source>
        <dbReference type="Proteomes" id="UP001597314"/>
    </source>
</evidence>
<keyword evidence="5 8" id="KW-0378">Hydrolase</keyword>
<dbReference type="EC" id="3.1.-.-" evidence="8"/>
<evidence type="ECO:0000256" key="6">
    <source>
        <dbReference type="ARBA" id="ARBA00022842"/>
    </source>
</evidence>
<comment type="function">
    <text evidence="8">Toxic component of a toxin-antitoxin (TA) system. An RNase.</text>
</comment>
<dbReference type="EMBL" id="JBHUIW010000006">
    <property type="protein sequence ID" value="MFD2182108.1"/>
    <property type="molecule type" value="Genomic_DNA"/>
</dbReference>
<dbReference type="PANTHER" id="PTHR33653">
    <property type="entry name" value="RIBONUCLEASE VAPC2"/>
    <property type="match status" value="1"/>
</dbReference>
<organism evidence="10 11">
    <name type="scientific">Rhodoplanes azumiensis</name>
    <dbReference type="NCBI Taxonomy" id="1897628"/>
    <lineage>
        <taxon>Bacteria</taxon>
        <taxon>Pseudomonadati</taxon>
        <taxon>Pseudomonadota</taxon>
        <taxon>Alphaproteobacteria</taxon>
        <taxon>Hyphomicrobiales</taxon>
        <taxon>Nitrobacteraceae</taxon>
        <taxon>Rhodoplanes</taxon>
    </lineage>
</organism>
<dbReference type="CDD" id="cd09871">
    <property type="entry name" value="PIN_MtVapC28-VapC30-like"/>
    <property type="match status" value="1"/>
</dbReference>
<evidence type="ECO:0000313" key="10">
    <source>
        <dbReference type="EMBL" id="MFD2182108.1"/>
    </source>
</evidence>
<feature type="domain" description="PIN" evidence="9">
    <location>
        <begin position="1"/>
        <end position="124"/>
    </location>
</feature>
<sequence length="131" mass="14309">MVVDTSALMAILLGEDERSVFEEIILSVPTSVMSVVAVVEATIVLCGKRREAEAERLEGLLTDYGVEISGVDADQGALVRQSFLRYGRGRHPAALNFGDCFTYALAKARDDTLLFKGDDFAKTDIVPAWRP</sequence>
<accession>A0ABW5AGN4</accession>
<comment type="cofactor">
    <cofactor evidence="1 8">
        <name>Mg(2+)</name>
        <dbReference type="ChEBI" id="CHEBI:18420"/>
    </cofactor>
</comment>
<feature type="binding site" evidence="8">
    <location>
        <position position="4"/>
    </location>
    <ligand>
        <name>Mg(2+)</name>
        <dbReference type="ChEBI" id="CHEBI:18420"/>
    </ligand>
</feature>
<dbReference type="SUPFAM" id="SSF88723">
    <property type="entry name" value="PIN domain-like"/>
    <property type="match status" value="1"/>
</dbReference>
<keyword evidence="4 8" id="KW-0479">Metal-binding</keyword>
<reference evidence="11" key="1">
    <citation type="journal article" date="2019" name="Int. J. Syst. Evol. Microbiol.">
        <title>The Global Catalogue of Microorganisms (GCM) 10K type strain sequencing project: providing services to taxonomists for standard genome sequencing and annotation.</title>
        <authorList>
            <consortium name="The Broad Institute Genomics Platform"/>
            <consortium name="The Broad Institute Genome Sequencing Center for Infectious Disease"/>
            <person name="Wu L."/>
            <person name="Ma J."/>
        </authorList>
    </citation>
    <scope>NUCLEOTIDE SEQUENCE [LARGE SCALE GENOMIC DNA]</scope>
    <source>
        <strain evidence="11">CGMCC 1.6774</strain>
    </source>
</reference>
<evidence type="ECO:0000256" key="7">
    <source>
        <dbReference type="ARBA" id="ARBA00038093"/>
    </source>
</evidence>
<dbReference type="RefSeq" id="WP_378477288.1">
    <property type="nucleotide sequence ID" value="NZ_JBHUIW010000006.1"/>
</dbReference>
<protein>
    <recommendedName>
        <fullName evidence="8">Ribonuclease VapC</fullName>
        <shortName evidence="8">RNase VapC</shortName>
        <ecNumber evidence="8">3.1.-.-</ecNumber>
    </recommendedName>
    <alternativeName>
        <fullName evidence="8">Toxin VapC</fullName>
    </alternativeName>
</protein>
<gene>
    <name evidence="8" type="primary">vapC</name>
    <name evidence="10" type="ORF">ACFSOX_08080</name>
</gene>
<keyword evidence="3 8" id="KW-0540">Nuclease</keyword>
<dbReference type="Gene3D" id="3.40.50.1010">
    <property type="entry name" value="5'-nuclease"/>
    <property type="match status" value="1"/>
</dbReference>
<evidence type="ECO:0000256" key="4">
    <source>
        <dbReference type="ARBA" id="ARBA00022723"/>
    </source>
</evidence>